<proteinExistence type="predicted"/>
<feature type="compositionally biased region" description="Low complexity" evidence="1">
    <location>
        <begin position="38"/>
        <end position="51"/>
    </location>
</feature>
<protein>
    <submittedName>
        <fullName evidence="2">Uncharacterized protein</fullName>
    </submittedName>
</protein>
<evidence type="ECO:0000256" key="1">
    <source>
        <dbReference type="SAM" id="MobiDB-lite"/>
    </source>
</evidence>
<sequence>MAQYQPPQPQKRPQTSNGDGKQQNYPSKAIGKKKKKQSSNIINSGNNTIKSFPAGKNHDADINSYESKKKRNQIEEQNRLEAIKKKVPIVKRGEAQNRIKMLHDQVIKYNIQRKREEMIQGCGWPREDRRGGQKKEERKTNSQ</sequence>
<comment type="caution">
    <text evidence="2">The sequence shown here is derived from an EMBL/GenBank/DDBJ whole genome shotgun (WGS) entry which is preliminary data.</text>
</comment>
<reference evidence="2 3" key="1">
    <citation type="submission" date="2019-03" db="EMBL/GenBank/DDBJ databases">
        <title>Single cell metagenomics reveals metabolic interactions within the superorganism composed of flagellate Streblomastix strix and complex community of Bacteroidetes bacteria on its surface.</title>
        <authorList>
            <person name="Treitli S.C."/>
            <person name="Kolisko M."/>
            <person name="Husnik F."/>
            <person name="Keeling P."/>
            <person name="Hampl V."/>
        </authorList>
    </citation>
    <scope>NUCLEOTIDE SEQUENCE [LARGE SCALE GENOMIC DNA]</scope>
    <source>
        <strain evidence="2">ST1C</strain>
    </source>
</reference>
<feature type="region of interest" description="Disordered" evidence="1">
    <location>
        <begin position="1"/>
        <end position="77"/>
    </location>
</feature>
<evidence type="ECO:0000313" key="2">
    <source>
        <dbReference type="EMBL" id="KAA6373403.1"/>
    </source>
</evidence>
<organism evidence="2 3">
    <name type="scientific">Streblomastix strix</name>
    <dbReference type="NCBI Taxonomy" id="222440"/>
    <lineage>
        <taxon>Eukaryota</taxon>
        <taxon>Metamonada</taxon>
        <taxon>Preaxostyla</taxon>
        <taxon>Oxymonadida</taxon>
        <taxon>Streblomastigidae</taxon>
        <taxon>Streblomastix</taxon>
    </lineage>
</organism>
<feature type="compositionally biased region" description="Polar residues" evidence="1">
    <location>
        <begin position="15"/>
        <end position="26"/>
    </location>
</feature>
<dbReference type="EMBL" id="SNRW01012786">
    <property type="protein sequence ID" value="KAA6373403.1"/>
    <property type="molecule type" value="Genomic_DNA"/>
</dbReference>
<gene>
    <name evidence="2" type="ORF">EZS28_031070</name>
</gene>
<dbReference type="Proteomes" id="UP000324800">
    <property type="component" value="Unassembled WGS sequence"/>
</dbReference>
<name>A0A5J4USR5_9EUKA</name>
<feature type="region of interest" description="Disordered" evidence="1">
    <location>
        <begin position="120"/>
        <end position="143"/>
    </location>
</feature>
<accession>A0A5J4USR5</accession>
<feature type="compositionally biased region" description="Pro residues" evidence="1">
    <location>
        <begin position="1"/>
        <end position="10"/>
    </location>
</feature>
<evidence type="ECO:0000313" key="3">
    <source>
        <dbReference type="Proteomes" id="UP000324800"/>
    </source>
</evidence>
<feature type="compositionally biased region" description="Basic and acidic residues" evidence="1">
    <location>
        <begin position="125"/>
        <end position="143"/>
    </location>
</feature>
<dbReference type="AlphaFoldDB" id="A0A5J4USR5"/>